<reference evidence="1 2" key="1">
    <citation type="journal article" date="2019" name="Sci. Rep.">
        <title>Orb-weaving spider Araneus ventricosus genome elucidates the spidroin gene catalogue.</title>
        <authorList>
            <person name="Kono N."/>
            <person name="Nakamura H."/>
            <person name="Ohtoshi R."/>
            <person name="Moran D.A.P."/>
            <person name="Shinohara A."/>
            <person name="Yoshida Y."/>
            <person name="Fujiwara M."/>
            <person name="Mori M."/>
            <person name="Tomita M."/>
            <person name="Arakawa K."/>
        </authorList>
    </citation>
    <scope>NUCLEOTIDE SEQUENCE [LARGE SCALE GENOMIC DNA]</scope>
</reference>
<keyword evidence="2" id="KW-1185">Reference proteome</keyword>
<sequence length="87" mass="9991">MFYVIPELTQIALRIFRHRKDIKSVKLTGLVVLVKLFEETGILQYRAHLGISHVAEFLSYVMAVANVVTCLQYIVPRGRGLVRYKSL</sequence>
<protein>
    <submittedName>
        <fullName evidence="1">Uncharacterized protein</fullName>
    </submittedName>
</protein>
<proteinExistence type="predicted"/>
<evidence type="ECO:0000313" key="2">
    <source>
        <dbReference type="Proteomes" id="UP000499080"/>
    </source>
</evidence>
<dbReference type="AlphaFoldDB" id="A0A4Y2F410"/>
<organism evidence="1 2">
    <name type="scientific">Araneus ventricosus</name>
    <name type="common">Orbweaver spider</name>
    <name type="synonym">Epeira ventricosa</name>
    <dbReference type="NCBI Taxonomy" id="182803"/>
    <lineage>
        <taxon>Eukaryota</taxon>
        <taxon>Metazoa</taxon>
        <taxon>Ecdysozoa</taxon>
        <taxon>Arthropoda</taxon>
        <taxon>Chelicerata</taxon>
        <taxon>Arachnida</taxon>
        <taxon>Araneae</taxon>
        <taxon>Araneomorphae</taxon>
        <taxon>Entelegynae</taxon>
        <taxon>Araneoidea</taxon>
        <taxon>Araneidae</taxon>
        <taxon>Araneus</taxon>
    </lineage>
</organism>
<evidence type="ECO:0000313" key="1">
    <source>
        <dbReference type="EMBL" id="GBM34804.1"/>
    </source>
</evidence>
<dbReference type="EMBL" id="BGPR01094457">
    <property type="protein sequence ID" value="GBM34804.1"/>
    <property type="molecule type" value="Genomic_DNA"/>
</dbReference>
<accession>A0A4Y2F410</accession>
<name>A0A4Y2F410_ARAVE</name>
<dbReference type="Proteomes" id="UP000499080">
    <property type="component" value="Unassembled WGS sequence"/>
</dbReference>
<gene>
    <name evidence="1" type="ORF">AVEN_270076_1</name>
</gene>
<comment type="caution">
    <text evidence="1">The sequence shown here is derived from an EMBL/GenBank/DDBJ whole genome shotgun (WGS) entry which is preliminary data.</text>
</comment>